<dbReference type="EMBL" id="CP060789">
    <property type="protein sequence ID" value="QNP56895.1"/>
    <property type="molecule type" value="Genomic_DNA"/>
</dbReference>
<protein>
    <submittedName>
        <fullName evidence="1">Uncharacterized protein</fullName>
    </submittedName>
</protein>
<reference evidence="1 2" key="1">
    <citation type="submission" date="2020-08" db="EMBL/GenBank/DDBJ databases">
        <title>Genome sequence of Tessaracoccus defluvii JCM 17540T.</title>
        <authorList>
            <person name="Hyun D.-W."/>
            <person name="Bae J.-W."/>
        </authorList>
    </citation>
    <scope>NUCLEOTIDE SEQUENCE [LARGE SCALE GENOMIC DNA]</scope>
    <source>
        <strain evidence="1 2">JCM 17540</strain>
    </source>
</reference>
<organism evidence="1 2">
    <name type="scientific">Tessaracoccus defluvii</name>
    <dbReference type="NCBI Taxonomy" id="1285901"/>
    <lineage>
        <taxon>Bacteria</taxon>
        <taxon>Bacillati</taxon>
        <taxon>Actinomycetota</taxon>
        <taxon>Actinomycetes</taxon>
        <taxon>Propionibacteriales</taxon>
        <taxon>Propionibacteriaceae</taxon>
        <taxon>Tessaracoccus</taxon>
    </lineage>
</organism>
<dbReference type="Proteomes" id="UP000516117">
    <property type="component" value="Chromosome"/>
</dbReference>
<accession>A0A7H0H8M9</accession>
<evidence type="ECO:0000313" key="2">
    <source>
        <dbReference type="Proteomes" id="UP000516117"/>
    </source>
</evidence>
<sequence length="71" mass="7771">MRPTTISFHEDDDADATLLALEAAGHHVERARERFLGEDDDEEVVFLLLTDAGPDEARRHVVGDGFVVGPA</sequence>
<gene>
    <name evidence="1" type="ORF">H9L22_06015</name>
</gene>
<proteinExistence type="predicted"/>
<dbReference type="AlphaFoldDB" id="A0A7H0H8M9"/>
<dbReference type="RefSeq" id="WP_187721994.1">
    <property type="nucleotide sequence ID" value="NZ_BAABBL010000003.1"/>
</dbReference>
<dbReference type="KEGG" id="tdf:H9L22_06015"/>
<keyword evidence="2" id="KW-1185">Reference proteome</keyword>
<name>A0A7H0H8M9_9ACTN</name>
<evidence type="ECO:0000313" key="1">
    <source>
        <dbReference type="EMBL" id="QNP56895.1"/>
    </source>
</evidence>